<organism evidence="2 3">
    <name type="scientific">Ficus carica</name>
    <name type="common">Common fig</name>
    <dbReference type="NCBI Taxonomy" id="3494"/>
    <lineage>
        <taxon>Eukaryota</taxon>
        <taxon>Viridiplantae</taxon>
        <taxon>Streptophyta</taxon>
        <taxon>Embryophyta</taxon>
        <taxon>Tracheophyta</taxon>
        <taxon>Spermatophyta</taxon>
        <taxon>Magnoliopsida</taxon>
        <taxon>eudicotyledons</taxon>
        <taxon>Gunneridae</taxon>
        <taxon>Pentapetalae</taxon>
        <taxon>rosids</taxon>
        <taxon>fabids</taxon>
        <taxon>Rosales</taxon>
        <taxon>Moraceae</taxon>
        <taxon>Ficeae</taxon>
        <taxon>Ficus</taxon>
    </lineage>
</organism>
<comment type="caution">
    <text evidence="2">The sequence shown here is derived from an EMBL/GenBank/DDBJ whole genome shotgun (WGS) entry which is preliminary data.</text>
</comment>
<gene>
    <name evidence="2" type="ORF">TIFTF001_030913</name>
</gene>
<dbReference type="Proteomes" id="UP001187192">
    <property type="component" value="Unassembled WGS sequence"/>
</dbReference>
<evidence type="ECO:0000256" key="1">
    <source>
        <dbReference type="SAM" id="MobiDB-lite"/>
    </source>
</evidence>
<accession>A0AA88DUL8</accession>
<feature type="compositionally biased region" description="Basic and acidic residues" evidence="1">
    <location>
        <begin position="20"/>
        <end position="32"/>
    </location>
</feature>
<protein>
    <submittedName>
        <fullName evidence="2">Uncharacterized protein</fullName>
    </submittedName>
</protein>
<proteinExistence type="predicted"/>
<keyword evidence="3" id="KW-1185">Reference proteome</keyword>
<feature type="region of interest" description="Disordered" evidence="1">
    <location>
        <begin position="59"/>
        <end position="80"/>
    </location>
</feature>
<dbReference type="EMBL" id="BTGU01000118">
    <property type="protein sequence ID" value="GMN61828.1"/>
    <property type="molecule type" value="Genomic_DNA"/>
</dbReference>
<dbReference type="AlphaFoldDB" id="A0AA88DUL8"/>
<name>A0AA88DUL8_FICCA</name>
<evidence type="ECO:0000313" key="3">
    <source>
        <dbReference type="Proteomes" id="UP001187192"/>
    </source>
</evidence>
<feature type="compositionally biased region" description="Low complexity" evidence="1">
    <location>
        <begin position="63"/>
        <end position="75"/>
    </location>
</feature>
<reference evidence="2" key="1">
    <citation type="submission" date="2023-07" db="EMBL/GenBank/DDBJ databases">
        <title>draft genome sequence of fig (Ficus carica).</title>
        <authorList>
            <person name="Takahashi T."/>
            <person name="Nishimura K."/>
        </authorList>
    </citation>
    <scope>NUCLEOTIDE SEQUENCE</scope>
</reference>
<evidence type="ECO:0000313" key="2">
    <source>
        <dbReference type="EMBL" id="GMN61828.1"/>
    </source>
</evidence>
<feature type="region of interest" description="Disordered" evidence="1">
    <location>
        <begin position="1"/>
        <end position="39"/>
    </location>
</feature>
<sequence length="100" mass="10527">MMGRARATVVVAPGANPGGHNDDGASILDRRPPIPSRKWPKNTLHLKLFGRCLRGAAEESEGFSRSSRSGTGLTSVAAVSPLRPASLRAHSVAEAREVLS</sequence>